<keyword evidence="9" id="KW-1185">Reference proteome</keyword>
<evidence type="ECO:0000259" key="7">
    <source>
        <dbReference type="PROSITE" id="PS51645"/>
    </source>
</evidence>
<accession>A0A9X1N982</accession>
<keyword evidence="1 4" id="KW-0285">Flavoprotein</keyword>
<feature type="binding site" evidence="4">
    <location>
        <position position="263"/>
    </location>
    <ligand>
        <name>FAD</name>
        <dbReference type="ChEBI" id="CHEBI:57692"/>
    </ligand>
</feature>
<organism evidence="8 9">
    <name type="scientific">Kineosporia babensis</name>
    <dbReference type="NCBI Taxonomy" id="499548"/>
    <lineage>
        <taxon>Bacteria</taxon>
        <taxon>Bacillati</taxon>
        <taxon>Actinomycetota</taxon>
        <taxon>Actinomycetes</taxon>
        <taxon>Kineosporiales</taxon>
        <taxon>Kineosporiaceae</taxon>
        <taxon>Kineosporia</taxon>
    </lineage>
</organism>
<dbReference type="GO" id="GO:0006950">
    <property type="term" value="P:response to stress"/>
    <property type="evidence" value="ECO:0007669"/>
    <property type="project" value="UniProtKB-ARBA"/>
</dbReference>
<dbReference type="SUPFAM" id="SSF48173">
    <property type="entry name" value="Cryptochrome/photolyase FAD-binding domain"/>
    <property type="match status" value="1"/>
</dbReference>
<sequence length="458" mass="51596">MTDSARTSIVLFTRDLRVHDNPALNAAAREGAVVPLFVLDPKILNGSFNRPNRARFLLESLTDLAAALEKRGAGLVIRRGPVAEEVAKLAKAVKASSVHMAGDVSAFSHRREDALREALDPLDCELHVHDDSLFVVPPGQVTATGKTHMSVFSPYHRKWEKEHRRAPLSPPRKLSLPSGVKTGKLPTAGEISKGKTAPHMSEGGETAGRKLFSKWLEQRAEGYADDHDDLAGDRTSRISPYLHFGCLSPLEVVTKAWDIAPAFTRQMAWRDFHAQVLAANPRSTRDDLRPRHDRWRTGKDAEREFKAWQEGRTGWPLVDACMRQLVDEGWMHNRGRLVVGHFLCKTLYLDWRWGAQFFVDHLIDGDTANNTMNWQWVAGTGTDSRFNRILSVSSQAERYDSNGDYVRRYVPELADVDGPKVHAPWKLPPDVRKKLDYPEPIVDVREGNERFLAARGKR</sequence>
<evidence type="ECO:0000313" key="9">
    <source>
        <dbReference type="Proteomes" id="UP001138997"/>
    </source>
</evidence>
<feature type="region of interest" description="Disordered" evidence="6">
    <location>
        <begin position="162"/>
        <end position="205"/>
    </location>
</feature>
<feature type="binding site" evidence="4">
    <location>
        <begin position="235"/>
        <end position="239"/>
    </location>
    <ligand>
        <name>FAD</name>
        <dbReference type="ChEBI" id="CHEBI:57692"/>
    </ligand>
</feature>
<dbReference type="EMBL" id="JAJOMB010000001">
    <property type="protein sequence ID" value="MCD5309484.1"/>
    <property type="molecule type" value="Genomic_DNA"/>
</dbReference>
<dbReference type="GO" id="GO:0009416">
    <property type="term" value="P:response to light stimulus"/>
    <property type="evidence" value="ECO:0007669"/>
    <property type="project" value="TreeGrafter"/>
</dbReference>
<evidence type="ECO:0000256" key="2">
    <source>
        <dbReference type="ARBA" id="ARBA00022827"/>
    </source>
</evidence>
<dbReference type="Proteomes" id="UP001138997">
    <property type="component" value="Unassembled WGS sequence"/>
</dbReference>
<feature type="domain" description="Photolyase/cryptochrome alpha/beta" evidence="7">
    <location>
        <begin position="6"/>
        <end position="134"/>
    </location>
</feature>
<gene>
    <name evidence="8" type="ORF">LR394_01125</name>
</gene>
<dbReference type="GO" id="GO:0006139">
    <property type="term" value="P:nucleobase-containing compound metabolic process"/>
    <property type="evidence" value="ECO:0007669"/>
    <property type="project" value="UniProtKB-ARBA"/>
</dbReference>
<dbReference type="Pfam" id="PF00875">
    <property type="entry name" value="DNA_photolyase"/>
    <property type="match status" value="1"/>
</dbReference>
<dbReference type="AlphaFoldDB" id="A0A9X1N982"/>
<dbReference type="InterPro" id="IPR014729">
    <property type="entry name" value="Rossmann-like_a/b/a_fold"/>
</dbReference>
<dbReference type="GO" id="GO:0071949">
    <property type="term" value="F:FAD binding"/>
    <property type="evidence" value="ECO:0007669"/>
    <property type="project" value="TreeGrafter"/>
</dbReference>
<evidence type="ECO:0000256" key="5">
    <source>
        <dbReference type="RuleBase" id="RU004182"/>
    </source>
</evidence>
<evidence type="ECO:0000313" key="8">
    <source>
        <dbReference type="EMBL" id="MCD5309484.1"/>
    </source>
</evidence>
<feature type="binding site" evidence="4">
    <location>
        <begin position="364"/>
        <end position="366"/>
    </location>
    <ligand>
        <name>FAD</name>
        <dbReference type="ChEBI" id="CHEBI:57692"/>
    </ligand>
</feature>
<dbReference type="Pfam" id="PF03441">
    <property type="entry name" value="FAD_binding_7"/>
    <property type="match status" value="1"/>
</dbReference>
<dbReference type="InterPro" id="IPR036155">
    <property type="entry name" value="Crypto/Photolyase_N_sf"/>
</dbReference>
<dbReference type="SUPFAM" id="SSF52425">
    <property type="entry name" value="Cryptochrome/photolyase, N-terminal domain"/>
    <property type="match status" value="1"/>
</dbReference>
<dbReference type="InterPro" id="IPR006050">
    <property type="entry name" value="DNA_photolyase_N"/>
</dbReference>
<dbReference type="Gene3D" id="1.10.579.10">
    <property type="entry name" value="DNA Cyclobutane Dipyrimidine Photolyase, subunit A, domain 3"/>
    <property type="match status" value="1"/>
</dbReference>
<name>A0A9X1N982_9ACTN</name>
<protein>
    <submittedName>
        <fullName evidence="8">DNA photolyase family protein</fullName>
    </submittedName>
</protein>
<keyword evidence="2 4" id="KW-0274">FAD</keyword>
<comment type="similarity">
    <text evidence="5">Belongs to the DNA photolyase family.</text>
</comment>
<dbReference type="Gene3D" id="3.40.50.620">
    <property type="entry name" value="HUPs"/>
    <property type="match status" value="1"/>
</dbReference>
<evidence type="ECO:0000256" key="3">
    <source>
        <dbReference type="ARBA" id="ARBA00022991"/>
    </source>
</evidence>
<reference evidence="8" key="1">
    <citation type="submission" date="2021-11" db="EMBL/GenBank/DDBJ databases">
        <title>Streptomyces corallinus and Kineosporia corallina sp. nov., two new coral-derived marine actinobacteria.</title>
        <authorList>
            <person name="Buangrab K."/>
            <person name="Sutthacheep M."/>
            <person name="Yeemin T."/>
            <person name="Harunari E."/>
            <person name="Igarashi Y."/>
            <person name="Sripreechasak P."/>
            <person name="Kanchanasin P."/>
            <person name="Tanasupawat S."/>
            <person name="Phongsopitanun W."/>
        </authorList>
    </citation>
    <scope>NUCLEOTIDE SEQUENCE</scope>
    <source>
        <strain evidence="8">JCM 31032</strain>
    </source>
</reference>
<dbReference type="PRINTS" id="PR00147">
    <property type="entry name" value="DNAPHOTLYASE"/>
</dbReference>
<dbReference type="PROSITE" id="PS00394">
    <property type="entry name" value="DNA_PHOTOLYASES_1_1"/>
    <property type="match status" value="1"/>
</dbReference>
<dbReference type="PANTHER" id="PTHR11455">
    <property type="entry name" value="CRYPTOCHROME"/>
    <property type="match status" value="1"/>
</dbReference>
<evidence type="ECO:0000256" key="1">
    <source>
        <dbReference type="ARBA" id="ARBA00022630"/>
    </source>
</evidence>
<proteinExistence type="inferred from homology"/>
<dbReference type="GO" id="GO:0003677">
    <property type="term" value="F:DNA binding"/>
    <property type="evidence" value="ECO:0007669"/>
    <property type="project" value="TreeGrafter"/>
</dbReference>
<feature type="binding site" evidence="4">
    <location>
        <position position="223"/>
    </location>
    <ligand>
        <name>FAD</name>
        <dbReference type="ChEBI" id="CHEBI:57692"/>
    </ligand>
</feature>
<dbReference type="InterPro" id="IPR002081">
    <property type="entry name" value="Cryptochrome/DNA_photolyase_1"/>
</dbReference>
<dbReference type="Gene3D" id="1.25.40.80">
    <property type="match status" value="1"/>
</dbReference>
<dbReference type="GO" id="GO:0003904">
    <property type="term" value="F:deoxyribodipyrimidine photo-lyase activity"/>
    <property type="evidence" value="ECO:0007669"/>
    <property type="project" value="TreeGrafter"/>
</dbReference>
<dbReference type="PANTHER" id="PTHR11455:SF9">
    <property type="entry name" value="CRYPTOCHROME CIRCADIAN CLOCK 5 ISOFORM X1"/>
    <property type="match status" value="1"/>
</dbReference>
<comment type="cofactor">
    <cofactor evidence="4">
        <name>FAD</name>
        <dbReference type="ChEBI" id="CHEBI:57692"/>
    </cofactor>
    <text evidence="4">Binds 1 FAD per subunit.</text>
</comment>
<keyword evidence="3 5" id="KW-0157">Chromophore</keyword>
<dbReference type="InterPro" id="IPR036134">
    <property type="entry name" value="Crypto/Photolyase_FAD-like_sf"/>
</dbReference>
<dbReference type="InterPro" id="IPR018394">
    <property type="entry name" value="DNA_photolyase_1_CS_C"/>
</dbReference>
<evidence type="ECO:0000256" key="4">
    <source>
        <dbReference type="PIRSR" id="PIRSR602081-1"/>
    </source>
</evidence>
<dbReference type="InterPro" id="IPR005101">
    <property type="entry name" value="Cryptochr/Photolyase_FAD-bd"/>
</dbReference>
<comment type="caution">
    <text evidence="8">The sequence shown here is derived from an EMBL/GenBank/DDBJ whole genome shotgun (WGS) entry which is preliminary data.</text>
</comment>
<dbReference type="PROSITE" id="PS51645">
    <property type="entry name" value="PHR_CRY_ALPHA_BETA"/>
    <property type="match status" value="1"/>
</dbReference>
<dbReference type="RefSeq" id="WP_231438409.1">
    <property type="nucleotide sequence ID" value="NZ_JAJOMB010000001.1"/>
</dbReference>
<evidence type="ECO:0000256" key="6">
    <source>
        <dbReference type="SAM" id="MobiDB-lite"/>
    </source>
</evidence>